<feature type="region of interest" description="Disordered" evidence="1">
    <location>
        <begin position="1"/>
        <end position="21"/>
    </location>
</feature>
<evidence type="ECO:0000313" key="3">
    <source>
        <dbReference type="Proteomes" id="UP001310594"/>
    </source>
</evidence>
<accession>A0AAN7VLT7</accession>
<evidence type="ECO:0000313" key="2">
    <source>
        <dbReference type="EMBL" id="KAK5689814.1"/>
    </source>
</evidence>
<comment type="caution">
    <text evidence="2">The sequence shown here is derived from an EMBL/GenBank/DDBJ whole genome shotgun (WGS) entry which is preliminary data.</text>
</comment>
<protein>
    <submittedName>
        <fullName evidence="2">Uncharacterized protein</fullName>
    </submittedName>
</protein>
<gene>
    <name evidence="2" type="ORF">LTR97_012573</name>
</gene>
<name>A0AAN7VLT7_9PEZI</name>
<sequence length="170" mass="19536">MPPSKKRKKNVETPREPSVESEIEEAAAIDLLYSRTDQRKAIESLAKVTLQRLLFDAIEHPSGVRKAVEAQYAAKKAIEQKHSDSFPQFMEEVDGVWDDMQNDRTDDEWMNAFYLRTKVEDLLKVRFDEGVTLASSYDTKCWAILRISELVEWIVRPTGGFVGAEVTKQR</sequence>
<evidence type="ECO:0000256" key="1">
    <source>
        <dbReference type="SAM" id="MobiDB-lite"/>
    </source>
</evidence>
<proteinExistence type="predicted"/>
<dbReference type="AlphaFoldDB" id="A0AAN7VLT7"/>
<reference evidence="2" key="1">
    <citation type="submission" date="2023-08" db="EMBL/GenBank/DDBJ databases">
        <title>Black Yeasts Isolated from many extreme environments.</title>
        <authorList>
            <person name="Coleine C."/>
            <person name="Stajich J.E."/>
            <person name="Selbmann L."/>
        </authorList>
    </citation>
    <scope>NUCLEOTIDE SEQUENCE</scope>
    <source>
        <strain evidence="2">CCFEE 5810</strain>
    </source>
</reference>
<dbReference type="Proteomes" id="UP001310594">
    <property type="component" value="Unassembled WGS sequence"/>
</dbReference>
<dbReference type="EMBL" id="JAVRQU010000028">
    <property type="protein sequence ID" value="KAK5689814.1"/>
    <property type="molecule type" value="Genomic_DNA"/>
</dbReference>
<organism evidence="2 3">
    <name type="scientific">Elasticomyces elasticus</name>
    <dbReference type="NCBI Taxonomy" id="574655"/>
    <lineage>
        <taxon>Eukaryota</taxon>
        <taxon>Fungi</taxon>
        <taxon>Dikarya</taxon>
        <taxon>Ascomycota</taxon>
        <taxon>Pezizomycotina</taxon>
        <taxon>Dothideomycetes</taxon>
        <taxon>Dothideomycetidae</taxon>
        <taxon>Mycosphaerellales</taxon>
        <taxon>Teratosphaeriaceae</taxon>
        <taxon>Elasticomyces</taxon>
    </lineage>
</organism>